<dbReference type="EC" id="3.1.-.-" evidence="4"/>
<dbReference type="Proteomes" id="UP000060487">
    <property type="component" value="Unassembled WGS sequence"/>
</dbReference>
<keyword evidence="1" id="KW-0479">Metal-binding</keyword>
<sequence>MTRRRFLLNAVYGAGTLSVARGYFNSTRYELQLTKYTVAIAGLPPLFRGLKIALLSDLHASLITSKKLISAAAVVAMQEKPDIIALTGDFITTTNKVDGHPQGTFTPDTKYVTECVDALSGISAPMGVYGVLGNHDFWSGTQLLNFMCTLFKERLNVVWLRNSHVKLERGGEHIYILGVDDYWEKTCSLYDAYKGVPDTAVKILLSHNPDINYEINMSGKININLILSGHTHGGQVVLPIVGAPFIPSPYGQKYRTGLVNDGSRMTCITNGVGISILPLRYNCPPEVVIISIV</sequence>
<accession>A0ABR5SJ68</accession>
<dbReference type="InterPro" id="IPR029052">
    <property type="entry name" value="Metallo-depent_PP-like"/>
</dbReference>
<dbReference type="CDD" id="cd07385">
    <property type="entry name" value="MPP_YkuE_C"/>
    <property type="match status" value="1"/>
</dbReference>
<dbReference type="InterPro" id="IPR004843">
    <property type="entry name" value="Calcineurin-like_PHP"/>
</dbReference>
<dbReference type="PANTHER" id="PTHR31302">
    <property type="entry name" value="TRANSMEMBRANE PROTEIN WITH METALLOPHOSPHOESTERASE DOMAIN-RELATED"/>
    <property type="match status" value="1"/>
</dbReference>
<keyword evidence="5" id="KW-1185">Reference proteome</keyword>
<keyword evidence="2 4" id="KW-0378">Hydrolase</keyword>
<organism evidence="4 5">
    <name type="scientific">Candidatus Magnetominusculus xianensis</name>
    <dbReference type="NCBI Taxonomy" id="1748249"/>
    <lineage>
        <taxon>Bacteria</taxon>
        <taxon>Pseudomonadati</taxon>
        <taxon>Nitrospirota</taxon>
        <taxon>Nitrospiria</taxon>
        <taxon>Nitrospirales</taxon>
        <taxon>Nitrospiraceae</taxon>
        <taxon>Candidatus Magnetominusculus</taxon>
    </lineage>
</organism>
<dbReference type="InterPro" id="IPR051158">
    <property type="entry name" value="Metallophosphoesterase_sf"/>
</dbReference>
<dbReference type="Gene3D" id="3.60.21.10">
    <property type="match status" value="1"/>
</dbReference>
<evidence type="ECO:0000256" key="1">
    <source>
        <dbReference type="ARBA" id="ARBA00022723"/>
    </source>
</evidence>
<dbReference type="PANTHER" id="PTHR31302:SF31">
    <property type="entry name" value="PHOSPHODIESTERASE YAEI"/>
    <property type="match status" value="1"/>
</dbReference>
<evidence type="ECO:0000259" key="3">
    <source>
        <dbReference type="Pfam" id="PF00149"/>
    </source>
</evidence>
<dbReference type="EMBL" id="LNQR01000008">
    <property type="protein sequence ID" value="KWT93563.1"/>
    <property type="molecule type" value="Genomic_DNA"/>
</dbReference>
<evidence type="ECO:0000313" key="5">
    <source>
        <dbReference type="Proteomes" id="UP000060487"/>
    </source>
</evidence>
<name>A0ABR5SJ68_9BACT</name>
<protein>
    <submittedName>
        <fullName evidence="4">Metallophosphoesterase</fullName>
        <ecNumber evidence="4">3.1.-.-</ecNumber>
    </submittedName>
</protein>
<dbReference type="Pfam" id="PF00149">
    <property type="entry name" value="Metallophos"/>
    <property type="match status" value="1"/>
</dbReference>
<evidence type="ECO:0000313" key="4">
    <source>
        <dbReference type="EMBL" id="KWT93563.1"/>
    </source>
</evidence>
<proteinExistence type="predicted"/>
<dbReference type="SUPFAM" id="SSF56300">
    <property type="entry name" value="Metallo-dependent phosphatases"/>
    <property type="match status" value="1"/>
</dbReference>
<gene>
    <name evidence="4" type="ORF">ASN18_0286</name>
</gene>
<evidence type="ECO:0000256" key="2">
    <source>
        <dbReference type="ARBA" id="ARBA00022801"/>
    </source>
</evidence>
<feature type="domain" description="Calcineurin-like phosphoesterase" evidence="3">
    <location>
        <begin position="50"/>
        <end position="233"/>
    </location>
</feature>
<reference evidence="4 5" key="1">
    <citation type="submission" date="2015-11" db="EMBL/GenBank/DDBJ databases">
        <authorList>
            <person name="Lin W."/>
        </authorList>
    </citation>
    <scope>NUCLEOTIDE SEQUENCE [LARGE SCALE GENOMIC DNA]</scope>
    <source>
        <strain evidence="4 5">HCH-1</strain>
    </source>
</reference>
<dbReference type="RefSeq" id="WP_085050821.1">
    <property type="nucleotide sequence ID" value="NZ_LNQR01000008.1"/>
</dbReference>
<comment type="caution">
    <text evidence="4">The sequence shown here is derived from an EMBL/GenBank/DDBJ whole genome shotgun (WGS) entry which is preliminary data.</text>
</comment>
<dbReference type="GO" id="GO:0016787">
    <property type="term" value="F:hydrolase activity"/>
    <property type="evidence" value="ECO:0007669"/>
    <property type="project" value="UniProtKB-KW"/>
</dbReference>